<comment type="caution">
    <text evidence="3">The sequence shown here is derived from an EMBL/GenBank/DDBJ whole genome shotgun (WGS) entry which is preliminary data.</text>
</comment>
<dbReference type="EMBL" id="DSBX01000116">
    <property type="protein sequence ID" value="HDQ99238.1"/>
    <property type="molecule type" value="Genomic_DNA"/>
</dbReference>
<protein>
    <recommendedName>
        <fullName evidence="1">CinA-like protein</fullName>
    </recommendedName>
</protein>
<organism evidence="3">
    <name type="scientific">candidate division WOR-3 bacterium</name>
    <dbReference type="NCBI Taxonomy" id="2052148"/>
    <lineage>
        <taxon>Bacteria</taxon>
        <taxon>Bacteria division WOR-3</taxon>
    </lineage>
</organism>
<dbReference type="PANTHER" id="PTHR13939">
    <property type="entry name" value="NICOTINAMIDE-NUCLEOTIDE AMIDOHYDROLASE PNCC"/>
    <property type="match status" value="1"/>
</dbReference>
<evidence type="ECO:0000256" key="1">
    <source>
        <dbReference type="HAMAP-Rule" id="MF_00226"/>
    </source>
</evidence>
<dbReference type="SUPFAM" id="SSF142433">
    <property type="entry name" value="CinA-like"/>
    <property type="match status" value="1"/>
</dbReference>
<gene>
    <name evidence="3" type="ORF">ENN51_02985</name>
</gene>
<dbReference type="Proteomes" id="UP000885672">
    <property type="component" value="Unassembled WGS sequence"/>
</dbReference>
<dbReference type="Gene3D" id="3.40.980.10">
    <property type="entry name" value="MoaB/Mog-like domain"/>
    <property type="match status" value="1"/>
</dbReference>
<evidence type="ECO:0000313" key="3">
    <source>
        <dbReference type="EMBL" id="HDQ99238.1"/>
    </source>
</evidence>
<name>A0A7V0T5E2_UNCW3</name>
<dbReference type="Pfam" id="PF00994">
    <property type="entry name" value="MoCF_biosynth"/>
    <property type="match status" value="1"/>
</dbReference>
<evidence type="ECO:0000259" key="2">
    <source>
        <dbReference type="SMART" id="SM00852"/>
    </source>
</evidence>
<dbReference type="PANTHER" id="PTHR13939:SF0">
    <property type="entry name" value="NMN AMIDOHYDROLASE-LIKE PROTEIN YFAY"/>
    <property type="match status" value="1"/>
</dbReference>
<dbReference type="InterPro" id="IPR036653">
    <property type="entry name" value="CinA-like_C"/>
</dbReference>
<dbReference type="Gene3D" id="3.90.950.20">
    <property type="entry name" value="CinA-like"/>
    <property type="match status" value="1"/>
</dbReference>
<dbReference type="PIRSF" id="PIRSF006728">
    <property type="entry name" value="CinA"/>
    <property type="match status" value="1"/>
</dbReference>
<dbReference type="NCBIfam" id="TIGR00199">
    <property type="entry name" value="PncC_domain"/>
    <property type="match status" value="1"/>
</dbReference>
<proteinExistence type="inferred from homology"/>
<dbReference type="InterPro" id="IPR001453">
    <property type="entry name" value="MoaB/Mog_dom"/>
</dbReference>
<dbReference type="InterPro" id="IPR008135">
    <property type="entry name" value="Competence-induced_CinA"/>
</dbReference>
<accession>A0A7V0T5E2</accession>
<dbReference type="InterPro" id="IPR008136">
    <property type="entry name" value="CinA_C"/>
</dbReference>
<dbReference type="SUPFAM" id="SSF53218">
    <property type="entry name" value="Molybdenum cofactor biosynthesis proteins"/>
    <property type="match status" value="1"/>
</dbReference>
<dbReference type="CDD" id="cd00885">
    <property type="entry name" value="cinA"/>
    <property type="match status" value="1"/>
</dbReference>
<sequence>MPATRIMVEPGVELVVVGDELLTGRSGDTSSEILGRRLAAAGLPVARRTVIGDSAVMIAETLEQAVGRSRLVFVVGGLGSTPADRTVTAVAELLGRKTVLHPPTLRRIEKSFRQGGRRVPALARQQARVVPGARLFPNPVGFAPACLVERQGTVIVLLPGIPAELDVLFTVVEPFLRARFVKVPASRVQVRTTGESESVLAGRVERALRRHSSVATTYYPSTTGVDIVLSAPSALELEDALGLVRKAVDSRVYEVGERDIAEVVGELLATRRLTLATAESCTAGLVAARITDVPGSSGYFRGGVIAYSNSAKTALIEVGKPALDRHGAVSRAVAQQMASGVAGRFGADVGLSVTGIAGPGGATPDKPVGLVFTAAAVRGRLTCERLMLGGKRRAIREQAVAAVLDLCRRALESDR</sequence>
<reference evidence="3" key="1">
    <citation type="journal article" date="2020" name="mSystems">
        <title>Genome- and Community-Level Interaction Insights into Carbon Utilization and Element Cycling Functions of Hydrothermarchaeota in Hydrothermal Sediment.</title>
        <authorList>
            <person name="Zhou Z."/>
            <person name="Liu Y."/>
            <person name="Xu W."/>
            <person name="Pan J."/>
            <person name="Luo Z.H."/>
            <person name="Li M."/>
        </authorList>
    </citation>
    <scope>NUCLEOTIDE SEQUENCE [LARGE SCALE GENOMIC DNA]</scope>
    <source>
        <strain evidence="3">SpSt-1182</strain>
    </source>
</reference>
<dbReference type="HAMAP" id="MF_00226_B">
    <property type="entry name" value="CinA_B"/>
    <property type="match status" value="1"/>
</dbReference>
<feature type="domain" description="MoaB/Mog" evidence="2">
    <location>
        <begin position="13"/>
        <end position="179"/>
    </location>
</feature>
<dbReference type="InterPro" id="IPR036425">
    <property type="entry name" value="MoaB/Mog-like_dom_sf"/>
</dbReference>
<dbReference type="InterPro" id="IPR050101">
    <property type="entry name" value="CinA"/>
</dbReference>
<dbReference type="AlphaFoldDB" id="A0A7V0T5E2"/>
<dbReference type="NCBIfam" id="TIGR00200">
    <property type="entry name" value="cinA_nterm"/>
    <property type="match status" value="1"/>
</dbReference>
<dbReference type="Pfam" id="PF02464">
    <property type="entry name" value="CinA"/>
    <property type="match status" value="1"/>
</dbReference>
<comment type="similarity">
    <text evidence="1">Belongs to the CinA family.</text>
</comment>
<dbReference type="SMART" id="SM00852">
    <property type="entry name" value="MoCF_biosynth"/>
    <property type="match status" value="1"/>
</dbReference>